<proteinExistence type="predicted"/>
<evidence type="ECO:0008006" key="3">
    <source>
        <dbReference type="Google" id="ProtNLM"/>
    </source>
</evidence>
<organism evidence="1 2">
    <name type="scientific">Labrys miyagiensis</name>
    <dbReference type="NCBI Taxonomy" id="346912"/>
    <lineage>
        <taxon>Bacteria</taxon>
        <taxon>Pseudomonadati</taxon>
        <taxon>Pseudomonadota</taxon>
        <taxon>Alphaproteobacteria</taxon>
        <taxon>Hyphomicrobiales</taxon>
        <taxon>Xanthobacteraceae</taxon>
        <taxon>Labrys</taxon>
    </lineage>
</organism>
<name>A0ABQ6CE64_9HYPH</name>
<reference evidence="2" key="1">
    <citation type="journal article" date="2019" name="Int. J. Syst. Evol. Microbiol.">
        <title>The Global Catalogue of Microorganisms (GCM) 10K type strain sequencing project: providing services to taxonomists for standard genome sequencing and annotation.</title>
        <authorList>
            <consortium name="The Broad Institute Genomics Platform"/>
            <consortium name="The Broad Institute Genome Sequencing Center for Infectious Disease"/>
            <person name="Wu L."/>
            <person name="Ma J."/>
        </authorList>
    </citation>
    <scope>NUCLEOTIDE SEQUENCE [LARGE SCALE GENOMIC DNA]</scope>
    <source>
        <strain evidence="2">NBRC 101365</strain>
    </source>
</reference>
<evidence type="ECO:0000313" key="2">
    <source>
        <dbReference type="Proteomes" id="UP001156882"/>
    </source>
</evidence>
<dbReference type="Pfam" id="PF13826">
    <property type="entry name" value="Monooxy_af470-like"/>
    <property type="match status" value="1"/>
</dbReference>
<evidence type="ECO:0000313" key="1">
    <source>
        <dbReference type="EMBL" id="GLS17947.1"/>
    </source>
</evidence>
<dbReference type="RefSeq" id="WP_284310779.1">
    <property type="nucleotide sequence ID" value="NZ_BSPC01000007.1"/>
</dbReference>
<gene>
    <name evidence="1" type="ORF">GCM10007874_09630</name>
</gene>
<dbReference type="Proteomes" id="UP001156882">
    <property type="component" value="Unassembled WGS sequence"/>
</dbReference>
<sequence length="157" mass="17630">MQADARRQTVDLSGYPDLVVVLLGFRVGSLRVLPALFGIGRGLARLSRERPEGLLGHQTFLFGWNHLGIRQYWRDQESLTRFTREAPHAVWWRDFLRDTKGSGFWHEAYSARGGVEAVYVSMPELPGLGAFAPVREAKGPFMSSEGRLSADRQARAS</sequence>
<comment type="caution">
    <text evidence="1">The sequence shown here is derived from an EMBL/GenBank/DDBJ whole genome shotgun (WGS) entry which is preliminary data.</text>
</comment>
<dbReference type="InterPro" id="IPR025444">
    <property type="entry name" value="Monooxy_af470"/>
</dbReference>
<protein>
    <recommendedName>
        <fullName evidence="3">DUF4188 domain-containing protein</fullName>
    </recommendedName>
</protein>
<dbReference type="EMBL" id="BSPC01000007">
    <property type="protein sequence ID" value="GLS17947.1"/>
    <property type="molecule type" value="Genomic_DNA"/>
</dbReference>
<keyword evidence="2" id="KW-1185">Reference proteome</keyword>
<accession>A0ABQ6CE64</accession>